<dbReference type="InterPro" id="IPR044810">
    <property type="entry name" value="WRKY_plant"/>
</dbReference>
<feature type="compositionally biased region" description="Basic and acidic residues" evidence="6">
    <location>
        <begin position="139"/>
        <end position="161"/>
    </location>
</feature>
<dbReference type="FunFam" id="2.20.25.80:FF:000002">
    <property type="entry name" value="probable WRKY transcription factor 31"/>
    <property type="match status" value="1"/>
</dbReference>
<feature type="domain" description="WRKY" evidence="7">
    <location>
        <begin position="241"/>
        <end position="307"/>
    </location>
</feature>
<keyword evidence="3" id="KW-0238">DNA-binding</keyword>
<keyword evidence="5" id="KW-0539">Nucleus</keyword>
<dbReference type="Pfam" id="PF03106">
    <property type="entry name" value="WRKY"/>
    <property type="match status" value="1"/>
</dbReference>
<dbReference type="Gene3D" id="2.20.25.80">
    <property type="entry name" value="WRKY domain"/>
    <property type="match status" value="1"/>
</dbReference>
<evidence type="ECO:0000256" key="6">
    <source>
        <dbReference type="SAM" id="MobiDB-lite"/>
    </source>
</evidence>
<evidence type="ECO:0000256" key="4">
    <source>
        <dbReference type="ARBA" id="ARBA00023163"/>
    </source>
</evidence>
<proteinExistence type="predicted"/>
<keyword evidence="2" id="KW-0805">Transcription regulation</keyword>
<dbReference type="SUPFAM" id="SSF118290">
    <property type="entry name" value="WRKY DNA-binding domain"/>
    <property type="match status" value="1"/>
</dbReference>
<dbReference type="Proteomes" id="UP000734854">
    <property type="component" value="Unassembled WGS sequence"/>
</dbReference>
<dbReference type="GO" id="GO:0005634">
    <property type="term" value="C:nucleus"/>
    <property type="evidence" value="ECO:0007669"/>
    <property type="project" value="UniProtKB-SubCell"/>
</dbReference>
<dbReference type="SMART" id="SM00774">
    <property type="entry name" value="WRKY"/>
    <property type="match status" value="1"/>
</dbReference>
<comment type="caution">
    <text evidence="8">The sequence shown here is derived from an EMBL/GenBank/DDBJ whole genome shotgun (WGS) entry which is preliminary data.</text>
</comment>
<evidence type="ECO:0000259" key="7">
    <source>
        <dbReference type="PROSITE" id="PS50811"/>
    </source>
</evidence>
<keyword evidence="4" id="KW-0804">Transcription</keyword>
<gene>
    <name evidence="8" type="ORF">ZIOFF_013428</name>
</gene>
<evidence type="ECO:0000256" key="1">
    <source>
        <dbReference type="ARBA" id="ARBA00004123"/>
    </source>
</evidence>
<evidence type="ECO:0000256" key="5">
    <source>
        <dbReference type="ARBA" id="ARBA00023242"/>
    </source>
</evidence>
<feature type="region of interest" description="Disordered" evidence="6">
    <location>
        <begin position="139"/>
        <end position="240"/>
    </location>
</feature>
<reference evidence="8 9" key="1">
    <citation type="submission" date="2020-08" db="EMBL/GenBank/DDBJ databases">
        <title>Plant Genome Project.</title>
        <authorList>
            <person name="Zhang R.-G."/>
        </authorList>
    </citation>
    <scope>NUCLEOTIDE SEQUENCE [LARGE SCALE GENOMIC DNA]</scope>
    <source>
        <tissue evidence="8">Rhizome</tissue>
    </source>
</reference>
<organism evidence="8 9">
    <name type="scientific">Zingiber officinale</name>
    <name type="common">Ginger</name>
    <name type="synonym">Amomum zingiber</name>
    <dbReference type="NCBI Taxonomy" id="94328"/>
    <lineage>
        <taxon>Eukaryota</taxon>
        <taxon>Viridiplantae</taxon>
        <taxon>Streptophyta</taxon>
        <taxon>Embryophyta</taxon>
        <taxon>Tracheophyta</taxon>
        <taxon>Spermatophyta</taxon>
        <taxon>Magnoliopsida</taxon>
        <taxon>Liliopsida</taxon>
        <taxon>Zingiberales</taxon>
        <taxon>Zingiberaceae</taxon>
        <taxon>Zingiber</taxon>
    </lineage>
</organism>
<evidence type="ECO:0000313" key="9">
    <source>
        <dbReference type="Proteomes" id="UP000734854"/>
    </source>
</evidence>
<dbReference type="PANTHER" id="PTHR31429">
    <property type="entry name" value="WRKY TRANSCRIPTION FACTOR 36-RELATED"/>
    <property type="match status" value="1"/>
</dbReference>
<accession>A0A8J5HZJ7</accession>
<dbReference type="GO" id="GO:0043565">
    <property type="term" value="F:sequence-specific DNA binding"/>
    <property type="evidence" value="ECO:0007669"/>
    <property type="project" value="InterPro"/>
</dbReference>
<dbReference type="AlphaFoldDB" id="A0A8J5HZJ7"/>
<sequence>MGFGELPLDVRRPRAPSSDRRADVCEMDLFPAKKTKSDLTPVKKEEVAVQTAGFLMQLHAANTRSDQSTVDDGASRIDDDKCDELAVVKLELTRMNEENQKLREFLNQMTAKYTSLHMQVIHLLQDRDRVPGNTAETALRSREVEDGRNNNTDDKSVDESRAIVPIRQFMDLGPATSDNEPSNSSTSSPDQSLTLSPPPPPSETSEVNLSKAPKLTPATAAQEQAQEASMRKTRVSVRARSEAPMISDGCQWRKYGQKMAKGNPCPRAYYRCTMAAGCPVRKQVQRCADDRSILVTTYEGAHNHSLPPAAMAMASTTTAAASMLLSGSMTSADALMNHHFLARSILPGACSSSMTSISASAPFPTVTLDLTKSPNPLQYQRPPPPVAAVPFQAQFPVLPPQPPSLPQVFGQQSYSVAPQKEHSGVPPAIAESVSAATAAITSDPNFTAALTAAIKSILSGNQPIDNGNEHGPSKLS</sequence>
<comment type="subcellular location">
    <subcellularLocation>
        <location evidence="1">Nucleus</location>
    </subcellularLocation>
</comment>
<feature type="compositionally biased region" description="Low complexity" evidence="6">
    <location>
        <begin position="218"/>
        <end position="228"/>
    </location>
</feature>
<dbReference type="PANTHER" id="PTHR31429:SF106">
    <property type="entry name" value="WRKY TRANSCRIPTION FACTOR 31-RELATED"/>
    <property type="match status" value="1"/>
</dbReference>
<feature type="region of interest" description="Disordered" evidence="6">
    <location>
        <begin position="1"/>
        <end position="20"/>
    </location>
</feature>
<name>A0A8J5HZJ7_ZINOF</name>
<dbReference type="EMBL" id="JACMSC010000004">
    <property type="protein sequence ID" value="KAG6523567.1"/>
    <property type="molecule type" value="Genomic_DNA"/>
</dbReference>
<evidence type="ECO:0000256" key="2">
    <source>
        <dbReference type="ARBA" id="ARBA00023015"/>
    </source>
</evidence>
<dbReference type="PROSITE" id="PS50811">
    <property type="entry name" value="WRKY"/>
    <property type="match status" value="1"/>
</dbReference>
<keyword evidence="9" id="KW-1185">Reference proteome</keyword>
<dbReference type="InterPro" id="IPR036576">
    <property type="entry name" value="WRKY_dom_sf"/>
</dbReference>
<evidence type="ECO:0000256" key="3">
    <source>
        <dbReference type="ARBA" id="ARBA00023125"/>
    </source>
</evidence>
<dbReference type="GO" id="GO:0003700">
    <property type="term" value="F:DNA-binding transcription factor activity"/>
    <property type="evidence" value="ECO:0007669"/>
    <property type="project" value="InterPro"/>
</dbReference>
<protein>
    <recommendedName>
        <fullName evidence="7">WRKY domain-containing protein</fullName>
    </recommendedName>
</protein>
<evidence type="ECO:0000313" key="8">
    <source>
        <dbReference type="EMBL" id="KAG6523567.1"/>
    </source>
</evidence>
<dbReference type="InterPro" id="IPR003657">
    <property type="entry name" value="WRKY_dom"/>
</dbReference>
<feature type="compositionally biased region" description="Basic and acidic residues" evidence="6">
    <location>
        <begin position="8"/>
        <end position="20"/>
    </location>
</feature>
<feature type="compositionally biased region" description="Low complexity" evidence="6">
    <location>
        <begin position="176"/>
        <end position="195"/>
    </location>
</feature>